<keyword evidence="8" id="KW-0614">Plasmid</keyword>
<feature type="transmembrane region" description="Helical" evidence="7">
    <location>
        <begin position="350"/>
        <end position="374"/>
    </location>
</feature>
<feature type="transmembrane region" description="Helical" evidence="7">
    <location>
        <begin position="226"/>
        <end position="248"/>
    </location>
</feature>
<feature type="transmembrane region" description="Helical" evidence="7">
    <location>
        <begin position="317"/>
        <end position="338"/>
    </location>
</feature>
<dbReference type="GO" id="GO:0022857">
    <property type="term" value="F:transmembrane transporter activity"/>
    <property type="evidence" value="ECO:0007669"/>
    <property type="project" value="InterPro"/>
</dbReference>
<reference evidence="8" key="1">
    <citation type="submission" date="2022-06" db="EMBL/GenBank/DDBJ databases">
        <title>Physiological and biochemical characterization and genomic elucidation of a strain of the genus Ensifer adhaerens M8 that combines arsenic oxidation and chromium reduction.</title>
        <authorList>
            <person name="Li X."/>
            <person name="Yu c."/>
        </authorList>
    </citation>
    <scope>NUCLEOTIDE SEQUENCE</scope>
    <source>
        <strain evidence="8">M8</strain>
        <plasmid evidence="8">pA</plasmid>
    </source>
</reference>
<evidence type="ECO:0000256" key="1">
    <source>
        <dbReference type="ARBA" id="ARBA00004141"/>
    </source>
</evidence>
<dbReference type="AlphaFoldDB" id="A0A9Q9DC95"/>
<protein>
    <submittedName>
        <fullName evidence="8">MFS transporter</fullName>
    </submittedName>
</protein>
<sequence length="420" mass="43569">MASEKAVQPRPSPAAIFFAVGGLYVAQSVIGGLTMLGLPAVLRTQGLPLDQIGLVYLTVLPWALKFLWSPQVERFRLPVVGRNRSAVIIVVGGTLSALMLTVLGFIGPERLFPVLACLVFIALFTSTVDIACDGFAVETLAEEHHGWGNAAQVGGSYVGSAIGAGLFLVLVDRLGWAPAVWIMAAVVLGLGLPFLLGPGSRPTNEARSHTPSLKAALARPEVRKGLLLAAIYVSAQKWGLAMLGPFLIDYGFDLASVGMLNGVGSMLVGFGGALFGGLLVRLCGAGAVLIGALLLQVTMLVAFAYVGASGDVSRPLVMTLAVASSSGVMAIGFVALYAQFMGWADPRQAGVDFTLFQCMDSLVSMAGGLGAGWIAERFGYSAFFICAAGVSTVAVPLLAFLVRPPMRPTRSAPCPDAGAP</sequence>
<proteinExistence type="inferred from homology"/>
<feature type="transmembrane region" description="Helical" evidence="7">
    <location>
        <begin position="149"/>
        <end position="170"/>
    </location>
</feature>
<dbReference type="CDD" id="cd17485">
    <property type="entry name" value="MFS_MFSD3"/>
    <property type="match status" value="1"/>
</dbReference>
<organism evidence="8 9">
    <name type="scientific">Ensifer adhaerens</name>
    <name type="common">Sinorhizobium morelense</name>
    <dbReference type="NCBI Taxonomy" id="106592"/>
    <lineage>
        <taxon>Bacteria</taxon>
        <taxon>Pseudomonadati</taxon>
        <taxon>Pseudomonadota</taxon>
        <taxon>Alphaproteobacteria</taxon>
        <taxon>Hyphomicrobiales</taxon>
        <taxon>Rhizobiaceae</taxon>
        <taxon>Sinorhizobium/Ensifer group</taxon>
        <taxon>Ensifer</taxon>
    </lineage>
</organism>
<name>A0A9Q9DC95_ENSAD</name>
<comment type="similarity">
    <text evidence="2">Belongs to the major facilitator superfamily.</text>
</comment>
<keyword evidence="5 7" id="KW-1133">Transmembrane helix</keyword>
<comment type="subcellular location">
    <subcellularLocation>
        <location evidence="1">Membrane</location>
        <topology evidence="1">Multi-pass membrane protein</topology>
    </subcellularLocation>
</comment>
<geneLocation type="plasmid" evidence="8 9">
    <name>pA</name>
</geneLocation>
<dbReference type="InterPro" id="IPR011701">
    <property type="entry name" value="MFS"/>
</dbReference>
<evidence type="ECO:0000256" key="2">
    <source>
        <dbReference type="ARBA" id="ARBA00008335"/>
    </source>
</evidence>
<evidence type="ECO:0000256" key="4">
    <source>
        <dbReference type="ARBA" id="ARBA00022692"/>
    </source>
</evidence>
<dbReference type="RefSeq" id="WP_060581062.1">
    <property type="nucleotide sequence ID" value="NZ_CP084487.1"/>
</dbReference>
<dbReference type="GO" id="GO:0016020">
    <property type="term" value="C:membrane"/>
    <property type="evidence" value="ECO:0007669"/>
    <property type="project" value="UniProtKB-SubCell"/>
</dbReference>
<evidence type="ECO:0000256" key="6">
    <source>
        <dbReference type="ARBA" id="ARBA00023136"/>
    </source>
</evidence>
<dbReference type="PANTHER" id="PTHR12778:SF10">
    <property type="entry name" value="MAJOR FACILITATOR SUPERFAMILY DOMAIN-CONTAINING PROTEIN 3"/>
    <property type="match status" value="1"/>
</dbReference>
<dbReference type="EMBL" id="CP098808">
    <property type="protein sequence ID" value="USJ25946.1"/>
    <property type="molecule type" value="Genomic_DNA"/>
</dbReference>
<evidence type="ECO:0000313" key="8">
    <source>
        <dbReference type="EMBL" id="USJ25946.1"/>
    </source>
</evidence>
<evidence type="ECO:0000313" key="9">
    <source>
        <dbReference type="Proteomes" id="UP001055460"/>
    </source>
</evidence>
<dbReference type="InterPro" id="IPR036259">
    <property type="entry name" value="MFS_trans_sf"/>
</dbReference>
<keyword evidence="4 7" id="KW-0812">Transmembrane</keyword>
<dbReference type="OrthoDB" id="9787815at2"/>
<accession>A0A9Q9DC95</accession>
<evidence type="ECO:0000256" key="5">
    <source>
        <dbReference type="ARBA" id="ARBA00022989"/>
    </source>
</evidence>
<feature type="transmembrane region" description="Helical" evidence="7">
    <location>
        <begin position="112"/>
        <end position="137"/>
    </location>
</feature>
<feature type="transmembrane region" description="Helical" evidence="7">
    <location>
        <begin position="282"/>
        <end position="305"/>
    </location>
</feature>
<dbReference type="Proteomes" id="UP001055460">
    <property type="component" value="Plasmid pA"/>
</dbReference>
<dbReference type="Pfam" id="PF07690">
    <property type="entry name" value="MFS_1"/>
    <property type="match status" value="1"/>
</dbReference>
<dbReference type="SUPFAM" id="SSF103473">
    <property type="entry name" value="MFS general substrate transporter"/>
    <property type="match status" value="1"/>
</dbReference>
<evidence type="ECO:0000256" key="7">
    <source>
        <dbReference type="SAM" id="Phobius"/>
    </source>
</evidence>
<gene>
    <name evidence="8" type="ORF">NE863_26165</name>
</gene>
<evidence type="ECO:0000256" key="3">
    <source>
        <dbReference type="ARBA" id="ARBA00022448"/>
    </source>
</evidence>
<feature type="transmembrane region" description="Helical" evidence="7">
    <location>
        <begin position="47"/>
        <end position="64"/>
    </location>
</feature>
<feature type="transmembrane region" description="Helical" evidence="7">
    <location>
        <begin position="85"/>
        <end position="106"/>
    </location>
</feature>
<keyword evidence="6 7" id="KW-0472">Membrane</keyword>
<dbReference type="InterPro" id="IPR004752">
    <property type="entry name" value="AmpG_permease/AT-1"/>
</dbReference>
<dbReference type="PANTHER" id="PTHR12778">
    <property type="entry name" value="SOLUTE CARRIER FAMILY 33 ACETYL-COA TRANSPORTER -RELATED"/>
    <property type="match status" value="1"/>
</dbReference>
<feature type="transmembrane region" description="Helical" evidence="7">
    <location>
        <begin position="254"/>
        <end position="275"/>
    </location>
</feature>
<keyword evidence="3" id="KW-0813">Transport</keyword>
<feature type="transmembrane region" description="Helical" evidence="7">
    <location>
        <begin position="380"/>
        <end position="402"/>
    </location>
</feature>
<feature type="transmembrane region" description="Helical" evidence="7">
    <location>
        <begin position="176"/>
        <end position="197"/>
    </location>
</feature>
<feature type="transmembrane region" description="Helical" evidence="7">
    <location>
        <begin position="12"/>
        <end position="35"/>
    </location>
</feature>
<dbReference type="Gene3D" id="1.20.1250.20">
    <property type="entry name" value="MFS general substrate transporter like domains"/>
    <property type="match status" value="2"/>
</dbReference>